<protein>
    <submittedName>
        <fullName evidence="4">Response regulator</fullName>
    </submittedName>
</protein>
<dbReference type="EMBL" id="JBHTBQ010000007">
    <property type="protein sequence ID" value="MFC7419157.1"/>
    <property type="molecule type" value="Genomic_DNA"/>
</dbReference>
<organism evidence="4 5">
    <name type="scientific">Iodobacter arcticus</name>
    <dbReference type="NCBI Taxonomy" id="590593"/>
    <lineage>
        <taxon>Bacteria</taxon>
        <taxon>Pseudomonadati</taxon>
        <taxon>Pseudomonadota</taxon>
        <taxon>Betaproteobacteria</taxon>
        <taxon>Neisseriales</taxon>
        <taxon>Chitinibacteraceae</taxon>
        <taxon>Iodobacter</taxon>
    </lineage>
</organism>
<evidence type="ECO:0000259" key="3">
    <source>
        <dbReference type="PROSITE" id="PS50110"/>
    </source>
</evidence>
<dbReference type="RefSeq" id="WP_380186480.1">
    <property type="nucleotide sequence ID" value="NZ_JBHTBQ010000007.1"/>
</dbReference>
<dbReference type="InterPro" id="IPR050595">
    <property type="entry name" value="Bact_response_regulator"/>
</dbReference>
<proteinExistence type="predicted"/>
<keyword evidence="5" id="KW-1185">Reference proteome</keyword>
<dbReference type="PANTHER" id="PTHR44591">
    <property type="entry name" value="STRESS RESPONSE REGULATOR PROTEIN 1"/>
    <property type="match status" value="1"/>
</dbReference>
<accession>A0ABW2QTU9</accession>
<evidence type="ECO:0000256" key="2">
    <source>
        <dbReference type="PROSITE-ProRule" id="PRU00169"/>
    </source>
</evidence>
<dbReference type="Gene3D" id="3.40.50.2300">
    <property type="match status" value="1"/>
</dbReference>
<evidence type="ECO:0000313" key="5">
    <source>
        <dbReference type="Proteomes" id="UP001596473"/>
    </source>
</evidence>
<reference evidence="5" key="1">
    <citation type="journal article" date="2019" name="Int. J. Syst. Evol. Microbiol.">
        <title>The Global Catalogue of Microorganisms (GCM) 10K type strain sequencing project: providing services to taxonomists for standard genome sequencing and annotation.</title>
        <authorList>
            <consortium name="The Broad Institute Genomics Platform"/>
            <consortium name="The Broad Institute Genome Sequencing Center for Infectious Disease"/>
            <person name="Wu L."/>
            <person name="Ma J."/>
        </authorList>
    </citation>
    <scope>NUCLEOTIDE SEQUENCE [LARGE SCALE GENOMIC DNA]</scope>
    <source>
        <strain evidence="5">CCUG 62945</strain>
    </source>
</reference>
<dbReference type="SUPFAM" id="SSF52172">
    <property type="entry name" value="CheY-like"/>
    <property type="match status" value="1"/>
</dbReference>
<evidence type="ECO:0000256" key="1">
    <source>
        <dbReference type="ARBA" id="ARBA00022553"/>
    </source>
</evidence>
<feature type="domain" description="Response regulatory" evidence="3">
    <location>
        <begin position="5"/>
        <end position="154"/>
    </location>
</feature>
<dbReference type="InterPro" id="IPR011006">
    <property type="entry name" value="CheY-like_superfamily"/>
</dbReference>
<name>A0ABW2QTU9_9NEIS</name>
<dbReference type="PANTHER" id="PTHR44591:SF3">
    <property type="entry name" value="RESPONSE REGULATORY DOMAIN-CONTAINING PROTEIN"/>
    <property type="match status" value="1"/>
</dbReference>
<evidence type="ECO:0000313" key="4">
    <source>
        <dbReference type="EMBL" id="MFC7419157.1"/>
    </source>
</evidence>
<keyword evidence="1 2" id="KW-0597">Phosphoprotein</keyword>
<dbReference type="Pfam" id="PF00072">
    <property type="entry name" value="Response_reg"/>
    <property type="match status" value="1"/>
</dbReference>
<sequence length="155" mass="17619">MSEIRILVVDDNQDNLALYRDILVPDLPVVSERLSALEATLFATVELAADAPQFVLDLESDGETACQRVQYAWRCGWLYDLAFVDMRMPGGWSGLETITQLWRQDPRLPVVICSAYSDYSWEDITQLLGHAGQLKMLRKPFERQQVLELALDASK</sequence>
<dbReference type="PROSITE" id="PS50110">
    <property type="entry name" value="RESPONSE_REGULATORY"/>
    <property type="match status" value="1"/>
</dbReference>
<gene>
    <name evidence="4" type="ORF">ACFQNF_04640</name>
</gene>
<dbReference type="InterPro" id="IPR001789">
    <property type="entry name" value="Sig_transdc_resp-reg_receiver"/>
</dbReference>
<dbReference type="Proteomes" id="UP001596473">
    <property type="component" value="Unassembled WGS sequence"/>
</dbReference>
<feature type="modified residue" description="4-aspartylphosphate" evidence="2">
    <location>
        <position position="85"/>
    </location>
</feature>
<comment type="caution">
    <text evidence="4">The sequence shown here is derived from an EMBL/GenBank/DDBJ whole genome shotgun (WGS) entry which is preliminary data.</text>
</comment>